<name>A0AAW2V2V6_SESRA</name>
<proteinExistence type="predicted"/>
<dbReference type="AlphaFoldDB" id="A0AAW2V2V6"/>
<protein>
    <submittedName>
        <fullName evidence="1">Uncharacterized protein</fullName>
    </submittedName>
</protein>
<gene>
    <name evidence="1" type="ORF">Sradi_0872100</name>
</gene>
<comment type="caution">
    <text evidence="1">The sequence shown here is derived from an EMBL/GenBank/DDBJ whole genome shotgun (WGS) entry which is preliminary data.</text>
</comment>
<organism evidence="1">
    <name type="scientific">Sesamum radiatum</name>
    <name type="common">Black benniseed</name>
    <dbReference type="NCBI Taxonomy" id="300843"/>
    <lineage>
        <taxon>Eukaryota</taxon>
        <taxon>Viridiplantae</taxon>
        <taxon>Streptophyta</taxon>
        <taxon>Embryophyta</taxon>
        <taxon>Tracheophyta</taxon>
        <taxon>Spermatophyta</taxon>
        <taxon>Magnoliopsida</taxon>
        <taxon>eudicotyledons</taxon>
        <taxon>Gunneridae</taxon>
        <taxon>Pentapetalae</taxon>
        <taxon>asterids</taxon>
        <taxon>lamiids</taxon>
        <taxon>Lamiales</taxon>
        <taxon>Pedaliaceae</taxon>
        <taxon>Sesamum</taxon>
    </lineage>
</organism>
<sequence>MDNDELQAEQIGVENITLLDDVNRQITVGDHSATITLNKSGGMQEVVDQSLHRGEVSCKCLKKCLKELKSLPMGHPQIRPIHGENLDVCSNAQICRDSRTEPNG</sequence>
<evidence type="ECO:0000313" key="1">
    <source>
        <dbReference type="EMBL" id="KAL0423373.1"/>
    </source>
</evidence>
<accession>A0AAW2V2V6</accession>
<dbReference type="EMBL" id="JACGWJ010000004">
    <property type="protein sequence ID" value="KAL0423373.1"/>
    <property type="molecule type" value="Genomic_DNA"/>
</dbReference>
<reference evidence="1" key="2">
    <citation type="journal article" date="2024" name="Plant">
        <title>Genomic evolution and insights into agronomic trait innovations of Sesamum species.</title>
        <authorList>
            <person name="Miao H."/>
            <person name="Wang L."/>
            <person name="Qu L."/>
            <person name="Liu H."/>
            <person name="Sun Y."/>
            <person name="Le M."/>
            <person name="Wang Q."/>
            <person name="Wei S."/>
            <person name="Zheng Y."/>
            <person name="Lin W."/>
            <person name="Duan Y."/>
            <person name="Cao H."/>
            <person name="Xiong S."/>
            <person name="Wang X."/>
            <person name="Wei L."/>
            <person name="Li C."/>
            <person name="Ma Q."/>
            <person name="Ju M."/>
            <person name="Zhao R."/>
            <person name="Li G."/>
            <person name="Mu C."/>
            <person name="Tian Q."/>
            <person name="Mei H."/>
            <person name="Zhang T."/>
            <person name="Gao T."/>
            <person name="Zhang H."/>
        </authorList>
    </citation>
    <scope>NUCLEOTIDE SEQUENCE</scope>
    <source>
        <strain evidence="1">G02</strain>
    </source>
</reference>
<reference evidence="1" key="1">
    <citation type="submission" date="2020-06" db="EMBL/GenBank/DDBJ databases">
        <authorList>
            <person name="Li T."/>
            <person name="Hu X."/>
            <person name="Zhang T."/>
            <person name="Song X."/>
            <person name="Zhang H."/>
            <person name="Dai N."/>
            <person name="Sheng W."/>
            <person name="Hou X."/>
            <person name="Wei L."/>
        </authorList>
    </citation>
    <scope>NUCLEOTIDE SEQUENCE</scope>
    <source>
        <strain evidence="1">G02</strain>
        <tissue evidence="1">Leaf</tissue>
    </source>
</reference>